<dbReference type="Proteomes" id="UP000024635">
    <property type="component" value="Unassembled WGS sequence"/>
</dbReference>
<evidence type="ECO:0000313" key="1">
    <source>
        <dbReference type="EMBL" id="EYB81391.1"/>
    </source>
</evidence>
<dbReference type="OrthoDB" id="8891264at2759"/>
<dbReference type="Gene3D" id="1.10.510.10">
    <property type="entry name" value="Transferase(Phosphotransferase) domain 1"/>
    <property type="match status" value="1"/>
</dbReference>
<gene>
    <name evidence="1" type="primary">Acey_s0384.g389</name>
    <name evidence="1" type="ORF">Y032_0384g389</name>
</gene>
<organism evidence="1 2">
    <name type="scientific">Ancylostoma ceylanicum</name>
    <dbReference type="NCBI Taxonomy" id="53326"/>
    <lineage>
        <taxon>Eukaryota</taxon>
        <taxon>Metazoa</taxon>
        <taxon>Ecdysozoa</taxon>
        <taxon>Nematoda</taxon>
        <taxon>Chromadorea</taxon>
        <taxon>Rhabditida</taxon>
        <taxon>Rhabditina</taxon>
        <taxon>Rhabditomorpha</taxon>
        <taxon>Strongyloidea</taxon>
        <taxon>Ancylostomatidae</taxon>
        <taxon>Ancylostomatinae</taxon>
        <taxon>Ancylostoma</taxon>
    </lineage>
</organism>
<protein>
    <recommendedName>
        <fullName evidence="3">Serine-threonine/tyrosine-protein kinase catalytic domain-containing protein</fullName>
    </recommendedName>
</protein>
<proteinExistence type="predicted"/>
<accession>A0A016RSV0</accession>
<dbReference type="SUPFAM" id="SSF56112">
    <property type="entry name" value="Protein kinase-like (PK-like)"/>
    <property type="match status" value="1"/>
</dbReference>
<dbReference type="EMBL" id="JARK01001720">
    <property type="protein sequence ID" value="EYB81391.1"/>
    <property type="molecule type" value="Genomic_DNA"/>
</dbReference>
<name>A0A016RSV0_9BILA</name>
<evidence type="ECO:0000313" key="2">
    <source>
        <dbReference type="Proteomes" id="UP000024635"/>
    </source>
</evidence>
<reference evidence="2" key="1">
    <citation type="journal article" date="2015" name="Nat. Genet.">
        <title>The genome and transcriptome of the zoonotic hookworm Ancylostoma ceylanicum identify infection-specific gene families.</title>
        <authorList>
            <person name="Schwarz E.M."/>
            <person name="Hu Y."/>
            <person name="Antoshechkin I."/>
            <person name="Miller M.M."/>
            <person name="Sternberg P.W."/>
            <person name="Aroian R.V."/>
        </authorList>
    </citation>
    <scope>NUCLEOTIDE SEQUENCE</scope>
    <source>
        <strain evidence="2">HY135</strain>
    </source>
</reference>
<comment type="caution">
    <text evidence="1">The sequence shown here is derived from an EMBL/GenBank/DDBJ whole genome shotgun (WGS) entry which is preliminary data.</text>
</comment>
<dbReference type="STRING" id="53326.A0A016RSV0"/>
<dbReference type="InterPro" id="IPR011009">
    <property type="entry name" value="Kinase-like_dom_sf"/>
</dbReference>
<sequence>MLNLITKIINENLTKKVAFKLIASRLQLRKLDHDNVNKFLGISFDGMDYMVVWKMCSRGSLLVQCLEILHT</sequence>
<keyword evidence="2" id="KW-1185">Reference proteome</keyword>
<dbReference type="AlphaFoldDB" id="A0A016RSV0"/>
<evidence type="ECO:0008006" key="3">
    <source>
        <dbReference type="Google" id="ProtNLM"/>
    </source>
</evidence>